<dbReference type="SMART" id="SM00091">
    <property type="entry name" value="PAS"/>
    <property type="match status" value="5"/>
</dbReference>
<keyword evidence="8" id="KW-0175">Coiled coil</keyword>
<dbReference type="EMBL" id="JAMPKX010000001">
    <property type="protein sequence ID" value="MEP0945977.1"/>
    <property type="molecule type" value="Genomic_DNA"/>
</dbReference>
<sequence>MIDRPPSHSVLANHGLPQKRTSVLTEADVLITAALADRAARQPDLGAENQAFATLAQQLTGDPQSRLETLVQTIKELCPADTVGVSLQETLPDGSLGFRWVAIAGALGAGAQTAALNDFSPWSMAARCGQPQLYARPERYFADLGQSPLPIVEALLVPICGQNQPLGTLWLLTHTEQRPFDREDLRLSTSLAGFAAAALQSMHLCQEAGLALQSQQALKESEAFNHSIFESSVDCIKILDLDGCLLSMNGPGRCLMEVEDCTPLVGTVWVEFWQVSDRPKAAQAVTTAQAGGTGQFSGYCPTLKGTPKWWEVVVTPILDGSGQPKQLLVVSRDVSDRKQAEQILRQSEEQSRNILASISDAFVALDQNWQFIYVNPTAETLLGYAPGDLTGKDFWEEFPGLAGSQLEEMHRRVMRDRVAESLTAFYPDHDRWYHVRSYPAANGITIYFTNVTEQIQTAAALRQSEERYRTLFESIDEGFCVVEVLLDAHGTPSDYRVLEVNPMFEQQTGLQHAVGKTARQLNLEEHWIELYGRVALTGEATRFENSSKTLGDRWFDVYACRMGEPEARKVAIIFKNISDRKQAEALFQRTAAFDAFRVSLTDALRPLADPVEVQATASYLLGEHLGANRVAYFEVCGTDYVVEQDYVNGVAALAGCYPIDSFGPKLLAAYRAGRTVAVADVQADPHLSATQRSAYAAIQIESYIGIPLIKHGEFVAGLAIHAAEPRVWTPDEIALVEEVAERTWAAVERVRAEVALQQTSAELERQLHRFDAIATSIPDFIYTFDCAGRFTYFNPQLLDLFQKTSTEVLGKTLFEIDDYPADLATKIHAQLQQVVETRQPLKDETAFTNASGSGHYEYVFVPLFDVDGAVEAVAGVSRDITHRKQAEKNLRESEERFRMLADQMSQFAWMADQTGSIFWYNRRWFEYTGTTLESMQGWGWQQVHHPEHVDRVVEHFRHCVEAGKEWEDTFPLRSQDGTYGWFLSRAVPVRDAAGNILRWFGTNTDITERLQVEQEREQLLEQEQAAREAAERTNRLKDEFLAVLSHELRSPLNPILGWARLLRGGKLDPVRTAEALATIERNAKLQCQLIDDLLDISRIMQGKLVLNAAPVSLAFVISSAIETVQLAADARRVAIEVYSEPNVGQVAGDAGRLQQVVWNLLTNAVKFTPAGGRVDVRLTQVNHQAWLQVSDTGKGITPEFLPYVFEHFRQEDGATTRKFGGLGLGLAIAKQIVTLHGGKIWVESPGEDQGATFTVELPCLQTVPVEDVTNPIEVEADHLPLANLRVLIADDDADSREFVMFVVEQAGAEVTAVSSASQALQQLTTASFDLLLSDIGMPEMDGYELMRQVSQLQELGGQTPAAPALLLPKAIALTAYAGELNQQQALAVGFQGHITKPVEPDDLIKTIVAVISSN</sequence>
<feature type="domain" description="PAC" evidence="12">
    <location>
        <begin position="292"/>
        <end position="346"/>
    </location>
</feature>
<dbReference type="InterPro" id="IPR003661">
    <property type="entry name" value="HisK_dim/P_dom"/>
</dbReference>
<gene>
    <name evidence="13" type="ORF">NC992_03740</name>
</gene>
<keyword evidence="5" id="KW-0418">Kinase</keyword>
<feature type="domain" description="Response regulatory" evidence="10">
    <location>
        <begin position="1285"/>
        <end position="1411"/>
    </location>
</feature>
<dbReference type="InterPro" id="IPR029016">
    <property type="entry name" value="GAF-like_dom_sf"/>
</dbReference>
<evidence type="ECO:0000256" key="4">
    <source>
        <dbReference type="ARBA" id="ARBA00022679"/>
    </source>
</evidence>
<comment type="caution">
    <text evidence="13">The sequence shown here is derived from an EMBL/GenBank/DDBJ whole genome shotgun (WGS) entry which is preliminary data.</text>
</comment>
<comment type="catalytic activity">
    <reaction evidence="1">
        <text>ATP + protein L-histidine = ADP + protein N-phospho-L-histidine.</text>
        <dbReference type="EC" id="2.7.13.3"/>
    </reaction>
</comment>
<dbReference type="Proteomes" id="UP001482513">
    <property type="component" value="Unassembled WGS sequence"/>
</dbReference>
<dbReference type="NCBIfam" id="TIGR00229">
    <property type="entry name" value="sensory_box"/>
    <property type="match status" value="5"/>
</dbReference>
<dbReference type="SUPFAM" id="SSF55781">
    <property type="entry name" value="GAF domain-like"/>
    <property type="match status" value="2"/>
</dbReference>
<dbReference type="PRINTS" id="PR00344">
    <property type="entry name" value="BCTRLSENSOR"/>
</dbReference>
<dbReference type="Pfam" id="PF13188">
    <property type="entry name" value="PAS_8"/>
    <property type="match status" value="1"/>
</dbReference>
<evidence type="ECO:0000256" key="1">
    <source>
        <dbReference type="ARBA" id="ARBA00000085"/>
    </source>
</evidence>
<evidence type="ECO:0000313" key="13">
    <source>
        <dbReference type="EMBL" id="MEP0945977.1"/>
    </source>
</evidence>
<dbReference type="SUPFAM" id="SSF47384">
    <property type="entry name" value="Homodimeric domain of signal transducing histidine kinase"/>
    <property type="match status" value="1"/>
</dbReference>
<evidence type="ECO:0000256" key="6">
    <source>
        <dbReference type="ARBA" id="ARBA00023012"/>
    </source>
</evidence>
<evidence type="ECO:0000256" key="7">
    <source>
        <dbReference type="PROSITE-ProRule" id="PRU00169"/>
    </source>
</evidence>
<name>A0ABV0K1X8_9CYAN</name>
<evidence type="ECO:0000256" key="2">
    <source>
        <dbReference type="ARBA" id="ARBA00012438"/>
    </source>
</evidence>
<evidence type="ECO:0000256" key="5">
    <source>
        <dbReference type="ARBA" id="ARBA00022777"/>
    </source>
</evidence>
<evidence type="ECO:0000259" key="10">
    <source>
        <dbReference type="PROSITE" id="PS50110"/>
    </source>
</evidence>
<dbReference type="InterPro" id="IPR013656">
    <property type="entry name" value="PAS_4"/>
</dbReference>
<evidence type="ECO:0000259" key="9">
    <source>
        <dbReference type="PROSITE" id="PS50109"/>
    </source>
</evidence>
<dbReference type="CDD" id="cd17580">
    <property type="entry name" value="REC_2_DhkD-like"/>
    <property type="match status" value="1"/>
</dbReference>
<dbReference type="Gene3D" id="3.30.450.40">
    <property type="match status" value="2"/>
</dbReference>
<protein>
    <recommendedName>
        <fullName evidence="2">histidine kinase</fullName>
        <ecNumber evidence="2">2.7.13.3</ecNumber>
    </recommendedName>
</protein>
<dbReference type="SMART" id="SM00387">
    <property type="entry name" value="HATPase_c"/>
    <property type="match status" value="1"/>
</dbReference>
<dbReference type="SUPFAM" id="SSF52172">
    <property type="entry name" value="CheY-like"/>
    <property type="match status" value="1"/>
</dbReference>
<dbReference type="Gene3D" id="3.30.565.10">
    <property type="entry name" value="Histidine kinase-like ATPase, C-terminal domain"/>
    <property type="match status" value="1"/>
</dbReference>
<dbReference type="PANTHER" id="PTHR43047">
    <property type="entry name" value="TWO-COMPONENT HISTIDINE PROTEIN KINASE"/>
    <property type="match status" value="1"/>
</dbReference>
<dbReference type="Gene3D" id="1.10.287.130">
    <property type="match status" value="1"/>
</dbReference>
<dbReference type="RefSeq" id="WP_190699633.1">
    <property type="nucleotide sequence ID" value="NZ_JAMPKX010000001.1"/>
</dbReference>
<dbReference type="Pfam" id="PF08447">
    <property type="entry name" value="PAS_3"/>
    <property type="match status" value="1"/>
</dbReference>
<dbReference type="InterPro" id="IPR003018">
    <property type="entry name" value="GAF"/>
</dbReference>
<dbReference type="SMART" id="SM00086">
    <property type="entry name" value="PAC"/>
    <property type="match status" value="3"/>
</dbReference>
<proteinExistence type="predicted"/>
<keyword evidence="6" id="KW-0902">Two-component regulatory system</keyword>
<dbReference type="SUPFAM" id="SSF55874">
    <property type="entry name" value="ATPase domain of HSP90 chaperone/DNA topoisomerase II/histidine kinase"/>
    <property type="match status" value="1"/>
</dbReference>
<dbReference type="InterPro" id="IPR013655">
    <property type="entry name" value="PAS_fold_3"/>
</dbReference>
<feature type="modified residue" description="4-aspartylphosphate" evidence="7">
    <location>
        <position position="1334"/>
    </location>
</feature>
<dbReference type="Pfam" id="PF08448">
    <property type="entry name" value="PAS_4"/>
    <property type="match status" value="3"/>
</dbReference>
<evidence type="ECO:0000259" key="12">
    <source>
        <dbReference type="PROSITE" id="PS50113"/>
    </source>
</evidence>
<dbReference type="SMART" id="SM00448">
    <property type="entry name" value="REC"/>
    <property type="match status" value="1"/>
</dbReference>
<dbReference type="InterPro" id="IPR003594">
    <property type="entry name" value="HATPase_dom"/>
</dbReference>
<reference evidence="13 14" key="1">
    <citation type="submission" date="2022-04" db="EMBL/GenBank/DDBJ databases">
        <title>Positive selection, recombination, and allopatry shape intraspecific diversity of widespread and dominant cyanobacteria.</title>
        <authorList>
            <person name="Wei J."/>
            <person name="Shu W."/>
            <person name="Hu C."/>
        </authorList>
    </citation>
    <scope>NUCLEOTIDE SEQUENCE [LARGE SCALE GENOMIC DNA]</scope>
    <source>
        <strain evidence="13 14">DQ-A4</strain>
    </source>
</reference>
<dbReference type="PROSITE" id="PS50109">
    <property type="entry name" value="HIS_KIN"/>
    <property type="match status" value="1"/>
</dbReference>
<dbReference type="CDD" id="cd00130">
    <property type="entry name" value="PAS"/>
    <property type="match status" value="3"/>
</dbReference>
<accession>A0ABV0K1X8</accession>
<dbReference type="PROSITE" id="PS50110">
    <property type="entry name" value="RESPONSE_REGULATORY"/>
    <property type="match status" value="1"/>
</dbReference>
<dbReference type="InterPro" id="IPR036890">
    <property type="entry name" value="HATPase_C_sf"/>
</dbReference>
<dbReference type="InterPro" id="IPR000700">
    <property type="entry name" value="PAS-assoc_C"/>
</dbReference>
<dbReference type="CDD" id="cd00082">
    <property type="entry name" value="HisKA"/>
    <property type="match status" value="1"/>
</dbReference>
<feature type="domain" description="PAC" evidence="12">
    <location>
        <begin position="966"/>
        <end position="1018"/>
    </location>
</feature>
<dbReference type="EC" id="2.7.13.3" evidence="2"/>
<feature type="domain" description="PAS" evidence="11">
    <location>
        <begin position="347"/>
        <end position="417"/>
    </location>
</feature>
<keyword evidence="14" id="KW-1185">Reference proteome</keyword>
<keyword evidence="4" id="KW-0808">Transferase</keyword>
<feature type="domain" description="PAS" evidence="11">
    <location>
        <begin position="766"/>
        <end position="838"/>
    </location>
</feature>
<dbReference type="InterPro" id="IPR001610">
    <property type="entry name" value="PAC"/>
</dbReference>
<dbReference type="InterPro" id="IPR001789">
    <property type="entry name" value="Sig_transdc_resp-reg_receiver"/>
</dbReference>
<keyword evidence="3 7" id="KW-0597">Phosphoprotein</keyword>
<dbReference type="Pfam" id="PF02518">
    <property type="entry name" value="HATPase_c"/>
    <property type="match status" value="1"/>
</dbReference>
<dbReference type="InterPro" id="IPR011006">
    <property type="entry name" value="CheY-like_superfamily"/>
</dbReference>
<feature type="domain" description="PAS" evidence="11">
    <location>
        <begin position="893"/>
        <end position="963"/>
    </location>
</feature>
<dbReference type="Pfam" id="PF01590">
    <property type="entry name" value="GAF"/>
    <property type="match status" value="2"/>
</dbReference>
<feature type="domain" description="PAC" evidence="12">
    <location>
        <begin position="841"/>
        <end position="892"/>
    </location>
</feature>
<evidence type="ECO:0000259" key="11">
    <source>
        <dbReference type="PROSITE" id="PS50112"/>
    </source>
</evidence>
<dbReference type="SMART" id="SM00388">
    <property type="entry name" value="HisKA"/>
    <property type="match status" value="1"/>
</dbReference>
<dbReference type="PROSITE" id="PS50112">
    <property type="entry name" value="PAS"/>
    <property type="match status" value="3"/>
</dbReference>
<dbReference type="InterPro" id="IPR036097">
    <property type="entry name" value="HisK_dim/P_sf"/>
</dbReference>
<dbReference type="PROSITE" id="PS50113">
    <property type="entry name" value="PAC"/>
    <property type="match status" value="3"/>
</dbReference>
<dbReference type="PANTHER" id="PTHR43047:SF72">
    <property type="entry name" value="OSMOSENSING HISTIDINE PROTEIN KINASE SLN1"/>
    <property type="match status" value="1"/>
</dbReference>
<dbReference type="InterPro" id="IPR000014">
    <property type="entry name" value="PAS"/>
</dbReference>
<evidence type="ECO:0000256" key="8">
    <source>
        <dbReference type="SAM" id="Coils"/>
    </source>
</evidence>
<evidence type="ECO:0000313" key="14">
    <source>
        <dbReference type="Proteomes" id="UP001482513"/>
    </source>
</evidence>
<dbReference type="InterPro" id="IPR035965">
    <property type="entry name" value="PAS-like_dom_sf"/>
</dbReference>
<dbReference type="Gene3D" id="3.40.50.2300">
    <property type="match status" value="1"/>
</dbReference>
<feature type="coiled-coil region" evidence="8">
    <location>
        <begin position="1003"/>
        <end position="1039"/>
    </location>
</feature>
<organism evidence="13 14">
    <name type="scientific">Leptolyngbya subtilissima DQ-A4</name>
    <dbReference type="NCBI Taxonomy" id="2933933"/>
    <lineage>
        <taxon>Bacteria</taxon>
        <taxon>Bacillati</taxon>
        <taxon>Cyanobacteriota</taxon>
        <taxon>Cyanophyceae</taxon>
        <taxon>Leptolyngbyales</taxon>
        <taxon>Leptolyngbyaceae</taxon>
        <taxon>Leptolyngbya group</taxon>
        <taxon>Leptolyngbya</taxon>
    </lineage>
</organism>
<dbReference type="Pfam" id="PF00512">
    <property type="entry name" value="HisKA"/>
    <property type="match status" value="1"/>
</dbReference>
<dbReference type="Pfam" id="PF00072">
    <property type="entry name" value="Response_reg"/>
    <property type="match status" value="1"/>
</dbReference>
<feature type="domain" description="Histidine kinase" evidence="9">
    <location>
        <begin position="1043"/>
        <end position="1261"/>
    </location>
</feature>
<evidence type="ECO:0000256" key="3">
    <source>
        <dbReference type="ARBA" id="ARBA00022553"/>
    </source>
</evidence>
<dbReference type="SMART" id="SM00065">
    <property type="entry name" value="GAF"/>
    <property type="match status" value="2"/>
</dbReference>
<dbReference type="SUPFAM" id="SSF55785">
    <property type="entry name" value="PYP-like sensor domain (PAS domain)"/>
    <property type="match status" value="5"/>
</dbReference>
<dbReference type="InterPro" id="IPR005467">
    <property type="entry name" value="His_kinase_dom"/>
</dbReference>
<dbReference type="InterPro" id="IPR004358">
    <property type="entry name" value="Sig_transdc_His_kin-like_C"/>
</dbReference>
<dbReference type="CDD" id="cd16922">
    <property type="entry name" value="HATPase_EvgS-ArcB-TorS-like"/>
    <property type="match status" value="1"/>
</dbReference>
<dbReference type="Gene3D" id="3.30.450.20">
    <property type="entry name" value="PAS domain"/>
    <property type="match status" value="5"/>
</dbReference>